<dbReference type="HOGENOM" id="CLU_2443788_0_0_1"/>
<dbReference type="Proteomes" id="UP000017836">
    <property type="component" value="Unassembled WGS sequence"/>
</dbReference>
<reference evidence="2" key="1">
    <citation type="journal article" date="2013" name="Science">
        <title>The Amborella genome and the evolution of flowering plants.</title>
        <authorList>
            <consortium name="Amborella Genome Project"/>
        </authorList>
    </citation>
    <scope>NUCLEOTIDE SEQUENCE [LARGE SCALE GENOMIC DNA]</scope>
</reference>
<accession>U5DAU1</accession>
<evidence type="ECO:0000313" key="2">
    <source>
        <dbReference type="Proteomes" id="UP000017836"/>
    </source>
</evidence>
<sequence>MISDMGMDFTILIRVFFDEVKQIKKARRSADSEADIAQSIVGRSEKTPIVSKASKHKKFYSLGSRLFGLVGFYCVQSTIDAKGALFQSKS</sequence>
<organism evidence="1 2">
    <name type="scientific">Amborella trichopoda</name>
    <dbReference type="NCBI Taxonomy" id="13333"/>
    <lineage>
        <taxon>Eukaryota</taxon>
        <taxon>Viridiplantae</taxon>
        <taxon>Streptophyta</taxon>
        <taxon>Embryophyta</taxon>
        <taxon>Tracheophyta</taxon>
        <taxon>Spermatophyta</taxon>
        <taxon>Magnoliopsida</taxon>
        <taxon>Amborellales</taxon>
        <taxon>Amborellaceae</taxon>
        <taxon>Amborella</taxon>
    </lineage>
</organism>
<dbReference type="EMBL" id="KI392088">
    <property type="protein sequence ID" value="ERN18527.1"/>
    <property type="molecule type" value="Genomic_DNA"/>
</dbReference>
<gene>
    <name evidence="1" type="ORF">AMTR_s00065p00064490</name>
</gene>
<dbReference type="AlphaFoldDB" id="U5DAU1"/>
<protein>
    <submittedName>
        <fullName evidence="1">Uncharacterized protein</fullName>
    </submittedName>
</protein>
<evidence type="ECO:0000313" key="1">
    <source>
        <dbReference type="EMBL" id="ERN18527.1"/>
    </source>
</evidence>
<name>U5DAU1_AMBTC</name>
<proteinExistence type="predicted"/>
<keyword evidence="2" id="KW-1185">Reference proteome</keyword>
<dbReference type="Gramene" id="ERN18527">
    <property type="protein sequence ID" value="ERN18527"/>
    <property type="gene ID" value="AMTR_s00065p00064490"/>
</dbReference>